<protein>
    <submittedName>
        <fullName evidence="1">Uncharacterized protein</fullName>
    </submittedName>
</protein>
<name>A0AC60PMR7_IXOPE</name>
<evidence type="ECO:0000313" key="1">
    <source>
        <dbReference type="EMBL" id="KAG0422243.1"/>
    </source>
</evidence>
<keyword evidence="2" id="KW-1185">Reference proteome</keyword>
<gene>
    <name evidence="1" type="ORF">HPB47_001903</name>
</gene>
<dbReference type="EMBL" id="JABSTQ010010258">
    <property type="protein sequence ID" value="KAG0422243.1"/>
    <property type="molecule type" value="Genomic_DNA"/>
</dbReference>
<sequence length="175" mass="18844">MTKNETETRKKRGTSSAIARCHDEVKLGATESGASAKPRGSGRGRPPALHPTEDEARERTDRSLRGRRLPIPDEASERPREPSAVSDADRARTEPSPIPGATIVHEGSGDLVVPPQIGVWLTTGAISWGLVVLNAYPRWRAREMRPVFAGVARTARGSGVRKAVPNDVALIMTSP</sequence>
<dbReference type="Proteomes" id="UP000805193">
    <property type="component" value="Unassembled WGS sequence"/>
</dbReference>
<proteinExistence type="predicted"/>
<evidence type="ECO:0000313" key="2">
    <source>
        <dbReference type="Proteomes" id="UP000805193"/>
    </source>
</evidence>
<accession>A0AC60PMR7</accession>
<organism evidence="1 2">
    <name type="scientific">Ixodes persulcatus</name>
    <name type="common">Taiga tick</name>
    <dbReference type="NCBI Taxonomy" id="34615"/>
    <lineage>
        <taxon>Eukaryota</taxon>
        <taxon>Metazoa</taxon>
        <taxon>Ecdysozoa</taxon>
        <taxon>Arthropoda</taxon>
        <taxon>Chelicerata</taxon>
        <taxon>Arachnida</taxon>
        <taxon>Acari</taxon>
        <taxon>Parasitiformes</taxon>
        <taxon>Ixodida</taxon>
        <taxon>Ixodoidea</taxon>
        <taxon>Ixodidae</taxon>
        <taxon>Ixodinae</taxon>
        <taxon>Ixodes</taxon>
    </lineage>
</organism>
<reference evidence="1 2" key="1">
    <citation type="journal article" date="2020" name="Cell">
        <title>Large-Scale Comparative Analyses of Tick Genomes Elucidate Their Genetic Diversity and Vector Capacities.</title>
        <authorList>
            <consortium name="Tick Genome and Microbiome Consortium (TIGMIC)"/>
            <person name="Jia N."/>
            <person name="Wang J."/>
            <person name="Shi W."/>
            <person name="Du L."/>
            <person name="Sun Y."/>
            <person name="Zhan W."/>
            <person name="Jiang J.F."/>
            <person name="Wang Q."/>
            <person name="Zhang B."/>
            <person name="Ji P."/>
            <person name="Bell-Sakyi L."/>
            <person name="Cui X.M."/>
            <person name="Yuan T.T."/>
            <person name="Jiang B.G."/>
            <person name="Yang W.F."/>
            <person name="Lam T.T."/>
            <person name="Chang Q.C."/>
            <person name="Ding S.J."/>
            <person name="Wang X.J."/>
            <person name="Zhu J.G."/>
            <person name="Ruan X.D."/>
            <person name="Zhao L."/>
            <person name="Wei J.T."/>
            <person name="Ye R.Z."/>
            <person name="Que T.C."/>
            <person name="Du C.H."/>
            <person name="Zhou Y.H."/>
            <person name="Cheng J.X."/>
            <person name="Dai P.F."/>
            <person name="Guo W.B."/>
            <person name="Han X.H."/>
            <person name="Huang E.J."/>
            <person name="Li L.F."/>
            <person name="Wei W."/>
            <person name="Gao Y.C."/>
            <person name="Liu J.Z."/>
            <person name="Shao H.Z."/>
            <person name="Wang X."/>
            <person name="Wang C.C."/>
            <person name="Yang T.C."/>
            <person name="Huo Q.B."/>
            <person name="Li W."/>
            <person name="Chen H.Y."/>
            <person name="Chen S.E."/>
            <person name="Zhou L.G."/>
            <person name="Ni X.B."/>
            <person name="Tian J.H."/>
            <person name="Sheng Y."/>
            <person name="Liu T."/>
            <person name="Pan Y.S."/>
            <person name="Xia L.Y."/>
            <person name="Li J."/>
            <person name="Zhao F."/>
            <person name="Cao W.C."/>
        </authorList>
    </citation>
    <scope>NUCLEOTIDE SEQUENCE [LARGE SCALE GENOMIC DNA]</scope>
    <source>
        <strain evidence="1">Iper-2018</strain>
    </source>
</reference>
<comment type="caution">
    <text evidence="1">The sequence shown here is derived from an EMBL/GenBank/DDBJ whole genome shotgun (WGS) entry which is preliminary data.</text>
</comment>